<dbReference type="InterPro" id="IPR029044">
    <property type="entry name" value="Nucleotide-diphossugar_trans"/>
</dbReference>
<dbReference type="Gene3D" id="3.90.550.10">
    <property type="entry name" value="Spore Coat Polysaccharide Biosynthesis Protein SpsA, Chain A"/>
    <property type="match status" value="1"/>
</dbReference>
<dbReference type="GO" id="GO:0016740">
    <property type="term" value="F:transferase activity"/>
    <property type="evidence" value="ECO:0007669"/>
    <property type="project" value="UniProtKB-KW"/>
</dbReference>
<evidence type="ECO:0000313" key="1">
    <source>
        <dbReference type="EMBL" id="QOY89272.1"/>
    </source>
</evidence>
<dbReference type="EMBL" id="CP063849">
    <property type="protein sequence ID" value="QOY89272.1"/>
    <property type="molecule type" value="Genomic_DNA"/>
</dbReference>
<protein>
    <submittedName>
        <fullName evidence="1">Glycosyl transferase</fullName>
    </submittedName>
</protein>
<dbReference type="SUPFAM" id="SSF53448">
    <property type="entry name" value="Nucleotide-diphospho-sugar transferases"/>
    <property type="match status" value="1"/>
</dbReference>
<proteinExistence type="predicted"/>
<keyword evidence="2" id="KW-1185">Reference proteome</keyword>
<name>A0A7S7SKK8_PALFE</name>
<organism evidence="1 2">
    <name type="scientific">Paludibaculum fermentans</name>
    <dbReference type="NCBI Taxonomy" id="1473598"/>
    <lineage>
        <taxon>Bacteria</taxon>
        <taxon>Pseudomonadati</taxon>
        <taxon>Acidobacteriota</taxon>
        <taxon>Terriglobia</taxon>
        <taxon>Bryobacterales</taxon>
        <taxon>Bryobacteraceae</taxon>
        <taxon>Paludibaculum</taxon>
    </lineage>
</organism>
<accession>A0A7S7SKK8</accession>
<sequence>MADFYQTGLVPTLHSLRRDAAHHLDAELNRLGREKSIGLVLPALYSEFETPAMHGILDQLQRVTWLRRIVLVLSRADEEQYEQVRRLFERLPVESTVLWLDSEPIQDFLRTSEEAGLRVQSPGKGQACWLGTGYLLAKGDCDVIAFQDCDIKTYHRHMLSRLVYPLVAEDCQFEFAKAFYPRFTAQLNGRVTRLFLTPLVRALQDAGVQSGFLRFLDSFRYGLSGEIAMTKALARNLRVSPDWGLEVSTLSEVWQKVPAMRTCQVDLTDCYDHKHQILSPADSSRGLNKMTRDIAKALFTAVCRDGAVMQDELLKATLPHSYAKAAGEMVTRYAADAQFNGLDYDLHSEEFSVELFSESLAGAAREFVENPMGVPALPSWLRMEHAVPEALARLVTAAERDPAWFQVATA</sequence>
<dbReference type="AlphaFoldDB" id="A0A7S7SKK8"/>
<dbReference type="Proteomes" id="UP000593892">
    <property type="component" value="Chromosome"/>
</dbReference>
<reference evidence="1 2" key="1">
    <citation type="submission" date="2020-10" db="EMBL/GenBank/DDBJ databases">
        <title>Complete genome sequence of Paludibaculum fermentans P105T, a facultatively anaerobic acidobacterium capable of dissimilatory Fe(III) reduction.</title>
        <authorList>
            <person name="Dedysh S.N."/>
            <person name="Beletsky A.V."/>
            <person name="Kulichevskaya I.S."/>
            <person name="Mardanov A.V."/>
            <person name="Ravin N.V."/>
        </authorList>
    </citation>
    <scope>NUCLEOTIDE SEQUENCE [LARGE SCALE GENOMIC DNA]</scope>
    <source>
        <strain evidence="1 2">P105</strain>
    </source>
</reference>
<gene>
    <name evidence="1" type="ORF">IRI77_04765</name>
</gene>
<evidence type="ECO:0000313" key="2">
    <source>
        <dbReference type="Proteomes" id="UP000593892"/>
    </source>
</evidence>
<dbReference type="KEGG" id="pfer:IRI77_04765"/>
<dbReference type="RefSeq" id="WP_194450934.1">
    <property type="nucleotide sequence ID" value="NZ_CP063849.1"/>
</dbReference>
<keyword evidence="1" id="KW-0808">Transferase</keyword>